<keyword evidence="4" id="KW-1185">Reference proteome</keyword>
<feature type="compositionally biased region" description="Low complexity" evidence="1">
    <location>
        <begin position="594"/>
        <end position="615"/>
    </location>
</feature>
<sequence length="748" mass="82493">MTGASLLLGANMWFRKLDYPRAQTYAIPYLTECFYAGSVILIVILVALNIALVGNDVVAELKKNPKNTDTKWWAPSWLPDSMAIPSTPGPCQPLSLPQHATSIRTNSTLPIFAYTILNGLGVSRKDNQTAKWYDALPYRSEPLQSCTVQNMTALINFQDRGIQLTSQITCNIQSENPETPPVLKLSTTFSRMANTDLGSDDIVDYISSYAIPVTADISKAQAVLLTNTPALKMLGVLDAVGSDLLKALWAQKWAWKLSNRDNQWPDQAVVKWSNKANCTSDERCRLRGSNVEGIDSWYSNTRGSQVFDPPYFRPMNTTMYNYFVVLRDALLLDLGNIDNQNNVFLDWDAFKARVLRDPFMANTENQVVGKQRPDAGGSYTYDQFWRTCTWGWGCYNGTWTEALLNNASQAINITNGLPLQLQDSAYPTVIDVDYVCPVFRAKQTGQMLVSVFIGTFSMYTALFGIFAFVAPIFDERYRKKHGLRRPSLGWCLILRRKIKCTKKTTDDEEDHIPEQYHHLAYPYQTPPHSSNPYQTIFDAPDLRHHSADAVPRYDPVPEPVFNRSSRKGDPRGNYRPASIAPPSDGPLPPISHVSTLSLSRSDSSSTRASGNSGNSVRATWDSSANQTPVAVEGQAPPLVLLAHGQSGQASTVNAVNTQQSSTPPPRFALTPPGLGSTDAESSTLLVGYFEPNRTCTSAGQGSESGEGMEQLFIAPPARSSKPSIVNREGLKVGNSLTANVVLHSGQTH</sequence>
<proteinExistence type="predicted"/>
<accession>A0A5N5QEQ4</accession>
<keyword evidence="2" id="KW-0472">Membrane</keyword>
<feature type="transmembrane region" description="Helical" evidence="2">
    <location>
        <begin position="34"/>
        <end position="53"/>
    </location>
</feature>
<evidence type="ECO:0000313" key="3">
    <source>
        <dbReference type="EMBL" id="KAB5590230.1"/>
    </source>
</evidence>
<gene>
    <name evidence="3" type="ORF">CTheo_6333</name>
</gene>
<evidence type="ECO:0000256" key="2">
    <source>
        <dbReference type="SAM" id="Phobius"/>
    </source>
</evidence>
<comment type="caution">
    <text evidence="3">The sequence shown here is derived from an EMBL/GenBank/DDBJ whole genome shotgun (WGS) entry which is preliminary data.</text>
</comment>
<evidence type="ECO:0000313" key="4">
    <source>
        <dbReference type="Proteomes" id="UP000383932"/>
    </source>
</evidence>
<keyword evidence="2" id="KW-1133">Transmembrane helix</keyword>
<dbReference type="EMBL" id="SSOP01000186">
    <property type="protein sequence ID" value="KAB5590230.1"/>
    <property type="molecule type" value="Genomic_DNA"/>
</dbReference>
<feature type="compositionally biased region" description="Polar residues" evidence="1">
    <location>
        <begin position="616"/>
        <end position="627"/>
    </location>
</feature>
<dbReference type="Proteomes" id="UP000383932">
    <property type="component" value="Unassembled WGS sequence"/>
</dbReference>
<feature type="transmembrane region" description="Helical" evidence="2">
    <location>
        <begin position="448"/>
        <end position="473"/>
    </location>
</feature>
<protein>
    <submittedName>
        <fullName evidence="3">Transmembrane protein</fullName>
    </submittedName>
</protein>
<evidence type="ECO:0000256" key="1">
    <source>
        <dbReference type="SAM" id="MobiDB-lite"/>
    </source>
</evidence>
<feature type="region of interest" description="Disordered" evidence="1">
    <location>
        <begin position="547"/>
        <end position="627"/>
    </location>
</feature>
<dbReference type="OrthoDB" id="3001227at2759"/>
<dbReference type="AlphaFoldDB" id="A0A5N5QEQ4"/>
<organism evidence="3 4">
    <name type="scientific">Ceratobasidium theobromae</name>
    <dbReference type="NCBI Taxonomy" id="1582974"/>
    <lineage>
        <taxon>Eukaryota</taxon>
        <taxon>Fungi</taxon>
        <taxon>Dikarya</taxon>
        <taxon>Basidiomycota</taxon>
        <taxon>Agaricomycotina</taxon>
        <taxon>Agaricomycetes</taxon>
        <taxon>Cantharellales</taxon>
        <taxon>Ceratobasidiaceae</taxon>
        <taxon>Ceratobasidium</taxon>
    </lineage>
</organism>
<name>A0A5N5QEQ4_9AGAM</name>
<reference evidence="3 4" key="1">
    <citation type="journal article" date="2019" name="Fungal Biol. Biotechnol.">
        <title>Draft genome sequence of fastidious pathogen Ceratobasidium theobromae, which causes vascular-streak dieback in Theobroma cacao.</title>
        <authorList>
            <person name="Ali S.S."/>
            <person name="Asman A."/>
            <person name="Shao J."/>
            <person name="Firmansyah A.P."/>
            <person name="Susilo A.W."/>
            <person name="Rosmana A."/>
            <person name="McMahon P."/>
            <person name="Junaid M."/>
            <person name="Guest D."/>
            <person name="Kheng T.Y."/>
            <person name="Meinhardt L.W."/>
            <person name="Bailey B.A."/>
        </authorList>
    </citation>
    <scope>NUCLEOTIDE SEQUENCE [LARGE SCALE GENOMIC DNA]</scope>
    <source>
        <strain evidence="3 4">CT2</strain>
    </source>
</reference>
<keyword evidence="2 3" id="KW-0812">Transmembrane</keyword>